<name>A0A6B0T4P8_9EURY</name>
<evidence type="ECO:0000313" key="2">
    <source>
        <dbReference type="Proteomes" id="UP000466535"/>
    </source>
</evidence>
<dbReference type="Proteomes" id="UP000466535">
    <property type="component" value="Unassembled WGS sequence"/>
</dbReference>
<reference evidence="1 2" key="1">
    <citation type="submission" date="2019-12" db="EMBL/GenBank/DDBJ databases">
        <title>Isolation and characterization of three novel carbon monoxide-oxidizing members of Halobacteria from salione crusts and soils.</title>
        <authorList>
            <person name="Myers M.R."/>
            <person name="King G.M."/>
        </authorList>
    </citation>
    <scope>NUCLEOTIDE SEQUENCE [LARGE SCALE GENOMIC DNA]</scope>
    <source>
        <strain evidence="1 2">WSH3</strain>
    </source>
</reference>
<sequence>MVERSGQFRVYRVVESVPHINLQGVGDPTLYTVYESGYGGLQSTVDELDTGDLVEATLAGDPEADDEPWRLVDVERVGGVTMDFAVDVDPPEVAVDLWEPELSTPRCAVLTEDSNRVGACCVQPREPLPSGAFVPNVLAGLLPLEDQLSSIPGVEKPAAEALFLDPDPPESGTYSHPYGVVLLFTHEAGELPDRFREAYDCPLMRDTRPDFDPYNL</sequence>
<dbReference type="RefSeq" id="WP_159765265.1">
    <property type="nucleotide sequence ID" value="NZ_WUUT01000007.1"/>
</dbReference>
<protein>
    <submittedName>
        <fullName evidence="1">Uncharacterized protein</fullName>
    </submittedName>
</protein>
<accession>A0A6B0T4P8</accession>
<proteinExistence type="predicted"/>
<gene>
    <name evidence="1" type="ORF">GRX03_15660</name>
</gene>
<keyword evidence="2" id="KW-1185">Reference proteome</keyword>
<dbReference type="OrthoDB" id="229737at2157"/>
<dbReference type="AlphaFoldDB" id="A0A6B0T4P8"/>
<dbReference type="EMBL" id="WUUT01000007">
    <property type="protein sequence ID" value="MXR53034.1"/>
    <property type="molecule type" value="Genomic_DNA"/>
</dbReference>
<comment type="caution">
    <text evidence="1">The sequence shown here is derived from an EMBL/GenBank/DDBJ whole genome shotgun (WGS) entry which is preliminary data.</text>
</comment>
<evidence type="ECO:0000313" key="1">
    <source>
        <dbReference type="EMBL" id="MXR53034.1"/>
    </source>
</evidence>
<organism evidence="1 2">
    <name type="scientific">Halovenus carboxidivorans</name>
    <dbReference type="NCBI Taxonomy" id="2692199"/>
    <lineage>
        <taxon>Archaea</taxon>
        <taxon>Methanobacteriati</taxon>
        <taxon>Methanobacteriota</taxon>
        <taxon>Stenosarchaea group</taxon>
        <taxon>Halobacteria</taxon>
        <taxon>Halobacteriales</taxon>
        <taxon>Haloarculaceae</taxon>
        <taxon>Halovenus</taxon>
    </lineage>
</organism>